<comment type="caution">
    <text evidence="5">The sequence shown here is derived from an EMBL/GenBank/DDBJ whole genome shotgun (WGS) entry which is preliminary data.</text>
</comment>
<dbReference type="SUPFAM" id="SSF53067">
    <property type="entry name" value="Actin-like ATPase domain"/>
    <property type="match status" value="1"/>
</dbReference>
<dbReference type="EMBL" id="QMQB01000213">
    <property type="protein sequence ID" value="RLE11782.1"/>
    <property type="molecule type" value="Genomic_DNA"/>
</dbReference>
<dbReference type="Pfam" id="PF00370">
    <property type="entry name" value="FGGY_N"/>
    <property type="match status" value="1"/>
</dbReference>
<dbReference type="InterPro" id="IPR043129">
    <property type="entry name" value="ATPase_NBD"/>
</dbReference>
<dbReference type="Gene3D" id="3.30.420.40">
    <property type="match status" value="1"/>
</dbReference>
<organism evidence="5 6">
    <name type="scientific">Aerophobetes bacterium</name>
    <dbReference type="NCBI Taxonomy" id="2030807"/>
    <lineage>
        <taxon>Bacteria</taxon>
        <taxon>Candidatus Aerophobota</taxon>
    </lineage>
</organism>
<evidence type="ECO:0000256" key="1">
    <source>
        <dbReference type="ARBA" id="ARBA00009156"/>
    </source>
</evidence>
<feature type="domain" description="Carbohydrate kinase FGGY N-terminal" evidence="4">
    <location>
        <begin position="1"/>
        <end position="113"/>
    </location>
</feature>
<keyword evidence="3" id="KW-0418">Kinase</keyword>
<evidence type="ECO:0000256" key="2">
    <source>
        <dbReference type="ARBA" id="ARBA00022679"/>
    </source>
</evidence>
<proteinExistence type="inferred from homology"/>
<dbReference type="GO" id="GO:0016301">
    <property type="term" value="F:kinase activity"/>
    <property type="evidence" value="ECO:0007669"/>
    <property type="project" value="UniProtKB-KW"/>
</dbReference>
<dbReference type="GO" id="GO:0005975">
    <property type="term" value="P:carbohydrate metabolic process"/>
    <property type="evidence" value="ECO:0007669"/>
    <property type="project" value="InterPro"/>
</dbReference>
<reference evidence="5 6" key="1">
    <citation type="submission" date="2018-06" db="EMBL/GenBank/DDBJ databases">
        <title>Extensive metabolic versatility and redundancy in microbially diverse, dynamic hydrothermal sediments.</title>
        <authorList>
            <person name="Dombrowski N."/>
            <person name="Teske A."/>
            <person name="Baker B.J."/>
        </authorList>
    </citation>
    <scope>NUCLEOTIDE SEQUENCE [LARGE SCALE GENOMIC DNA]</scope>
    <source>
        <strain evidence="5">B19_G9</strain>
    </source>
</reference>
<dbReference type="AlphaFoldDB" id="A0A662DCD5"/>
<dbReference type="InterPro" id="IPR018484">
    <property type="entry name" value="FGGY_N"/>
</dbReference>
<dbReference type="InterPro" id="IPR050406">
    <property type="entry name" value="FGGY_Carb_Kinase"/>
</dbReference>
<evidence type="ECO:0000256" key="3">
    <source>
        <dbReference type="ARBA" id="ARBA00022777"/>
    </source>
</evidence>
<dbReference type="Proteomes" id="UP000267654">
    <property type="component" value="Unassembled WGS sequence"/>
</dbReference>
<comment type="similarity">
    <text evidence="1">Belongs to the FGGY kinase family.</text>
</comment>
<dbReference type="PANTHER" id="PTHR43095:SF5">
    <property type="entry name" value="XYLULOSE KINASE"/>
    <property type="match status" value="1"/>
</dbReference>
<evidence type="ECO:0000259" key="4">
    <source>
        <dbReference type="Pfam" id="PF00370"/>
    </source>
</evidence>
<accession>A0A662DCD5</accession>
<sequence length="114" mass="12751">MVGCDIGTGGTKAIIVDLKGKVVSSHFFEYGLIIPKSGWAEQDPEWYWKGVTETIRVSIQKAGINPKDIIAVGLSSLTPACILIDKDFKLLQNSHIWMDRRATNECEWIRKNMG</sequence>
<evidence type="ECO:0000313" key="5">
    <source>
        <dbReference type="EMBL" id="RLE11782.1"/>
    </source>
</evidence>
<gene>
    <name evidence="5" type="ORF">DRI96_05625</name>
</gene>
<evidence type="ECO:0000313" key="6">
    <source>
        <dbReference type="Proteomes" id="UP000267654"/>
    </source>
</evidence>
<name>A0A662DCD5_UNCAE</name>
<dbReference type="PANTHER" id="PTHR43095">
    <property type="entry name" value="SUGAR KINASE"/>
    <property type="match status" value="1"/>
</dbReference>
<keyword evidence="2" id="KW-0808">Transferase</keyword>
<protein>
    <recommendedName>
        <fullName evidence="4">Carbohydrate kinase FGGY N-terminal domain-containing protein</fullName>
    </recommendedName>
</protein>